<feature type="transmembrane region" description="Helical" evidence="1">
    <location>
        <begin position="173"/>
        <end position="201"/>
    </location>
</feature>
<proteinExistence type="predicted"/>
<feature type="domain" description="CAAX prenyl protease 2/Lysostaphin resistance protein A-like" evidence="2">
    <location>
        <begin position="201"/>
        <end position="299"/>
    </location>
</feature>
<keyword evidence="1" id="KW-0472">Membrane</keyword>
<dbReference type="EMBL" id="CP035758">
    <property type="protein sequence ID" value="QBD74565.1"/>
    <property type="molecule type" value="Genomic_DNA"/>
</dbReference>
<evidence type="ECO:0000259" key="2">
    <source>
        <dbReference type="Pfam" id="PF02517"/>
    </source>
</evidence>
<gene>
    <name evidence="3" type="ORF">EPA93_00575</name>
</gene>
<dbReference type="GO" id="GO:0008237">
    <property type="term" value="F:metallopeptidase activity"/>
    <property type="evidence" value="ECO:0007669"/>
    <property type="project" value="UniProtKB-KW"/>
</dbReference>
<organism evidence="3 4">
    <name type="scientific">Ktedonosporobacter rubrisoli</name>
    <dbReference type="NCBI Taxonomy" id="2509675"/>
    <lineage>
        <taxon>Bacteria</taxon>
        <taxon>Bacillati</taxon>
        <taxon>Chloroflexota</taxon>
        <taxon>Ktedonobacteria</taxon>
        <taxon>Ktedonobacterales</taxon>
        <taxon>Ktedonosporobacteraceae</taxon>
        <taxon>Ktedonosporobacter</taxon>
    </lineage>
</organism>
<dbReference type="AlphaFoldDB" id="A0A4P6JHR1"/>
<dbReference type="GO" id="GO:0080120">
    <property type="term" value="P:CAAX-box protein maturation"/>
    <property type="evidence" value="ECO:0007669"/>
    <property type="project" value="UniProtKB-ARBA"/>
</dbReference>
<dbReference type="RefSeq" id="WP_129885164.1">
    <property type="nucleotide sequence ID" value="NZ_CP035758.1"/>
</dbReference>
<evidence type="ECO:0000313" key="4">
    <source>
        <dbReference type="Proteomes" id="UP000290365"/>
    </source>
</evidence>
<reference evidence="3 4" key="1">
    <citation type="submission" date="2019-01" db="EMBL/GenBank/DDBJ databases">
        <title>Ktedonosporobacter rubrisoli SCAWS-G2.</title>
        <authorList>
            <person name="Huang Y."/>
            <person name="Yan B."/>
        </authorList>
    </citation>
    <scope>NUCLEOTIDE SEQUENCE [LARGE SCALE GENOMIC DNA]</scope>
    <source>
        <strain evidence="3 4">SCAWS-G2</strain>
    </source>
</reference>
<dbReference type="GO" id="GO:0006508">
    <property type="term" value="P:proteolysis"/>
    <property type="evidence" value="ECO:0007669"/>
    <property type="project" value="UniProtKB-KW"/>
</dbReference>
<evidence type="ECO:0000256" key="1">
    <source>
        <dbReference type="SAM" id="Phobius"/>
    </source>
</evidence>
<dbReference type="InterPro" id="IPR003675">
    <property type="entry name" value="Rce1/LyrA-like_dom"/>
</dbReference>
<name>A0A4P6JHR1_KTERU</name>
<feature type="transmembrane region" description="Helical" evidence="1">
    <location>
        <begin position="227"/>
        <end position="247"/>
    </location>
</feature>
<dbReference type="Pfam" id="PF02517">
    <property type="entry name" value="Rce1-like"/>
    <property type="match status" value="1"/>
</dbReference>
<protein>
    <submittedName>
        <fullName evidence="3">CPBP family intramembrane metalloprotease</fullName>
    </submittedName>
</protein>
<keyword evidence="1" id="KW-1133">Transmembrane helix</keyword>
<feature type="transmembrane region" description="Helical" evidence="1">
    <location>
        <begin position="135"/>
        <end position="153"/>
    </location>
</feature>
<keyword evidence="4" id="KW-1185">Reference proteome</keyword>
<feature type="transmembrane region" description="Helical" evidence="1">
    <location>
        <begin position="32"/>
        <end position="51"/>
    </location>
</feature>
<dbReference type="GO" id="GO:0004175">
    <property type="term" value="F:endopeptidase activity"/>
    <property type="evidence" value="ECO:0007669"/>
    <property type="project" value="UniProtKB-ARBA"/>
</dbReference>
<dbReference type="Proteomes" id="UP000290365">
    <property type="component" value="Chromosome"/>
</dbReference>
<feature type="transmembrane region" description="Helical" evidence="1">
    <location>
        <begin position="58"/>
        <end position="79"/>
    </location>
</feature>
<sequence>MIPSPPDLVSSTRVAGVRAVYRAVFPQTLRSPAFWCFAILYLGAVAIYLPAGGRPGLLVEHLLIFGFFSLLLLVILPLTEGAPVPAWSEGAPANQMLTWQLSALLLFALLFLVYTFLLFLLFVPLWGRQNRVLQMIAFSVPLLFFFALPVVTMRLLGSSWQELGLTYGYRSGLVALISCVLPVMLGATLLVVGHLSALGWLTNIIKSLLQAGFPEEIFFRGLLLTRLLRWLGAPWGLFLSALIFGAFHFAVNLSQGGSLGLALADCILDQLTFGLMLAIICFRTRSILAGTLLHTLTDSLKI</sequence>
<feature type="transmembrane region" description="Helical" evidence="1">
    <location>
        <begin position="259"/>
        <end position="282"/>
    </location>
</feature>
<feature type="transmembrane region" description="Helical" evidence="1">
    <location>
        <begin position="99"/>
        <end position="123"/>
    </location>
</feature>
<keyword evidence="3" id="KW-0378">Hydrolase</keyword>
<accession>A0A4P6JHR1</accession>
<keyword evidence="3" id="KW-0482">Metalloprotease</keyword>
<evidence type="ECO:0000313" key="3">
    <source>
        <dbReference type="EMBL" id="QBD74565.1"/>
    </source>
</evidence>
<keyword evidence="1" id="KW-0812">Transmembrane</keyword>
<keyword evidence="3" id="KW-0645">Protease</keyword>
<dbReference type="KEGG" id="kbs:EPA93_00575"/>